<proteinExistence type="predicted"/>
<feature type="transmembrane region" description="Helical" evidence="1">
    <location>
        <begin position="300"/>
        <end position="321"/>
    </location>
</feature>
<feature type="transmembrane region" description="Helical" evidence="1">
    <location>
        <begin position="166"/>
        <end position="186"/>
    </location>
</feature>
<feature type="transmembrane region" description="Helical" evidence="1">
    <location>
        <begin position="333"/>
        <end position="360"/>
    </location>
</feature>
<keyword evidence="1" id="KW-1133">Transmembrane helix</keyword>
<dbReference type="AlphaFoldDB" id="A0A934MYL0"/>
<feature type="transmembrane region" description="Helical" evidence="1">
    <location>
        <begin position="126"/>
        <end position="145"/>
    </location>
</feature>
<organism evidence="2 3">
    <name type="scientific">Marinomonas transparens</name>
    <dbReference type="NCBI Taxonomy" id="2795388"/>
    <lineage>
        <taxon>Bacteria</taxon>
        <taxon>Pseudomonadati</taxon>
        <taxon>Pseudomonadota</taxon>
        <taxon>Gammaproteobacteria</taxon>
        <taxon>Oceanospirillales</taxon>
        <taxon>Oceanospirillaceae</taxon>
        <taxon>Marinomonas</taxon>
    </lineage>
</organism>
<dbReference type="Proteomes" id="UP000628710">
    <property type="component" value="Unassembled WGS sequence"/>
</dbReference>
<evidence type="ECO:0000313" key="2">
    <source>
        <dbReference type="EMBL" id="MBJ7536575.1"/>
    </source>
</evidence>
<keyword evidence="3" id="KW-1185">Reference proteome</keyword>
<evidence type="ECO:0000256" key="1">
    <source>
        <dbReference type="SAM" id="Phobius"/>
    </source>
</evidence>
<feature type="transmembrane region" description="Helical" evidence="1">
    <location>
        <begin position="414"/>
        <end position="435"/>
    </location>
</feature>
<feature type="transmembrane region" description="Helical" evidence="1">
    <location>
        <begin position="372"/>
        <end position="394"/>
    </location>
</feature>
<evidence type="ECO:0000313" key="3">
    <source>
        <dbReference type="Proteomes" id="UP000628710"/>
    </source>
</evidence>
<comment type="caution">
    <text evidence="2">The sequence shown here is derived from an EMBL/GenBank/DDBJ whole genome shotgun (WGS) entry which is preliminary data.</text>
</comment>
<feature type="transmembrane region" description="Helical" evidence="1">
    <location>
        <begin position="192"/>
        <end position="212"/>
    </location>
</feature>
<name>A0A934MYL0_9GAMM</name>
<gene>
    <name evidence="2" type="ORF">I8J31_02640</name>
</gene>
<sequence length="438" mass="48079">MTMHSFVKKHSGFGVMTGCVLFLLALIPNWNFLYSVSALCYWMVFLTSWSRLSSRNKRQIFWLMIVALSALCVTFFTDMSLISFSLLEGNIGIVAMLTGVSLLGLLPDSAKKLEPAKGNRGIIHTWSSVHLLGSVINMSAIFLVGDKLQRQSGTMTMPQYSVLVRGLTSAGLWSPFFASLAVALSIAPDAKFYHLALLGIPMALCSCCITLWEFKRNDNSQTFIGFPIAISSLIFPVTLAFFVIIFHYFILLETPILSVVTLLSPIFVVVLLSFKRGLQNTTRQLKNHVQVRLSNMANEIALFLSAGFLSKTVSLALMSVFGENWSIFSDFSFIEAILCFLGICLISLLGLHPIIGISLMSSLVPATSVDNTLLAFVSLSSWALGTAISPLSGINLSISGKYGIDNFLLARSNWLYGTLMTGVVIVAMALLVYFLENY</sequence>
<keyword evidence="1" id="KW-0472">Membrane</keyword>
<feature type="transmembrane region" description="Helical" evidence="1">
    <location>
        <begin position="256"/>
        <end position="274"/>
    </location>
</feature>
<dbReference type="RefSeq" id="WP_199466756.1">
    <property type="nucleotide sequence ID" value="NZ_JAEMNX010000002.1"/>
</dbReference>
<feature type="transmembrane region" description="Helical" evidence="1">
    <location>
        <begin position="59"/>
        <end position="77"/>
    </location>
</feature>
<accession>A0A934MYL0</accession>
<reference evidence="2" key="1">
    <citation type="submission" date="2020-12" db="EMBL/GenBank/DDBJ databases">
        <title>Marinomonas arctica sp. nov., a psychrotolerant bacterium isolated from the Arctic.</title>
        <authorList>
            <person name="Zhang Y."/>
        </authorList>
    </citation>
    <scope>NUCLEOTIDE SEQUENCE</scope>
    <source>
        <strain evidence="2">C1424</strain>
    </source>
</reference>
<protein>
    <submittedName>
        <fullName evidence="2">Uncharacterized protein</fullName>
    </submittedName>
</protein>
<feature type="transmembrane region" description="Helical" evidence="1">
    <location>
        <begin position="89"/>
        <end position="106"/>
    </location>
</feature>
<keyword evidence="1" id="KW-0812">Transmembrane</keyword>
<dbReference type="EMBL" id="JAEMNX010000002">
    <property type="protein sequence ID" value="MBJ7536575.1"/>
    <property type="molecule type" value="Genomic_DNA"/>
</dbReference>
<feature type="transmembrane region" description="Helical" evidence="1">
    <location>
        <begin position="224"/>
        <end position="250"/>
    </location>
</feature>